<comment type="catalytic activity">
    <reaction evidence="9">
        <text>DNA(n) + a 2'-deoxyribonucleoside 5'-triphosphate = DNA(n+1) + diphosphate</text>
        <dbReference type="Rhea" id="RHEA:22508"/>
        <dbReference type="Rhea" id="RHEA-COMP:17339"/>
        <dbReference type="Rhea" id="RHEA-COMP:17340"/>
        <dbReference type="ChEBI" id="CHEBI:33019"/>
        <dbReference type="ChEBI" id="CHEBI:61560"/>
        <dbReference type="ChEBI" id="CHEBI:173112"/>
        <dbReference type="EC" id="2.7.7.49"/>
    </reaction>
</comment>
<comment type="similarity">
    <text evidence="8">Belongs to the bacterial reverse transcriptase family.</text>
</comment>
<dbReference type="Proteomes" id="UP000682358">
    <property type="component" value="Chromosome"/>
</dbReference>
<dbReference type="EMBL" id="CP076405">
    <property type="protein sequence ID" value="QWQ22024.2"/>
    <property type="molecule type" value="Genomic_DNA"/>
</dbReference>
<keyword evidence="4" id="KW-0479">Metal-binding</keyword>
<feature type="domain" description="Reverse transcriptase" evidence="10">
    <location>
        <begin position="35"/>
        <end position="247"/>
    </location>
</feature>
<keyword evidence="7" id="KW-0051">Antiviral defense</keyword>
<accession>A0AAJ4TJL4</accession>
<dbReference type="CDD" id="cd03487">
    <property type="entry name" value="RT_Bac_retron_II"/>
    <property type="match status" value="1"/>
</dbReference>
<dbReference type="GO" id="GO:0046872">
    <property type="term" value="F:metal ion binding"/>
    <property type="evidence" value="ECO:0007669"/>
    <property type="project" value="UniProtKB-KW"/>
</dbReference>
<dbReference type="PROSITE" id="PS50878">
    <property type="entry name" value="RT_POL"/>
    <property type="match status" value="1"/>
</dbReference>
<organism evidence="11 12">
    <name type="scientific">Providencia rettgeri</name>
    <dbReference type="NCBI Taxonomy" id="587"/>
    <lineage>
        <taxon>Bacteria</taxon>
        <taxon>Pseudomonadati</taxon>
        <taxon>Pseudomonadota</taxon>
        <taxon>Gammaproteobacteria</taxon>
        <taxon>Enterobacterales</taxon>
        <taxon>Morganellaceae</taxon>
        <taxon>Providencia</taxon>
    </lineage>
</organism>
<evidence type="ECO:0000256" key="7">
    <source>
        <dbReference type="ARBA" id="ARBA00023118"/>
    </source>
</evidence>
<dbReference type="InterPro" id="IPR000477">
    <property type="entry name" value="RT_dom"/>
</dbReference>
<dbReference type="Pfam" id="PF00078">
    <property type="entry name" value="RVT_1"/>
    <property type="match status" value="1"/>
</dbReference>
<keyword evidence="6 11" id="KW-0695">RNA-directed DNA polymerase</keyword>
<evidence type="ECO:0000256" key="3">
    <source>
        <dbReference type="ARBA" id="ARBA00022695"/>
    </source>
</evidence>
<proteinExistence type="inferred from homology"/>
<dbReference type="PRINTS" id="PR00866">
    <property type="entry name" value="RNADNAPOLMS"/>
</dbReference>
<evidence type="ECO:0000259" key="10">
    <source>
        <dbReference type="PROSITE" id="PS50878"/>
    </source>
</evidence>
<gene>
    <name evidence="11" type="ORF">KOF27_06770</name>
</gene>
<dbReference type="InterPro" id="IPR051083">
    <property type="entry name" value="GrpII_Intron_Splice-Mob/Def"/>
</dbReference>
<evidence type="ECO:0000256" key="1">
    <source>
        <dbReference type="ARBA" id="ARBA00012493"/>
    </source>
</evidence>
<evidence type="ECO:0000313" key="12">
    <source>
        <dbReference type="Proteomes" id="UP000682358"/>
    </source>
</evidence>
<dbReference type="InterPro" id="IPR043502">
    <property type="entry name" value="DNA/RNA_pol_sf"/>
</dbReference>
<protein>
    <recommendedName>
        <fullName evidence="1">RNA-directed DNA polymerase</fullName>
        <ecNumber evidence="1">2.7.7.49</ecNumber>
    </recommendedName>
</protein>
<dbReference type="GO" id="GO:0051607">
    <property type="term" value="P:defense response to virus"/>
    <property type="evidence" value="ECO:0007669"/>
    <property type="project" value="UniProtKB-KW"/>
</dbReference>
<name>A0AAJ4TJL4_PRORE</name>
<evidence type="ECO:0000256" key="5">
    <source>
        <dbReference type="ARBA" id="ARBA00022842"/>
    </source>
</evidence>
<evidence type="ECO:0000256" key="6">
    <source>
        <dbReference type="ARBA" id="ARBA00022918"/>
    </source>
</evidence>
<evidence type="ECO:0000313" key="11">
    <source>
        <dbReference type="EMBL" id="QWQ22024.2"/>
    </source>
</evidence>
<sequence length="350" mass="40206">MTQYSNINNLSRLKNLGLPPIGDLNELSNQMRLSSGLIQKLAYLSDEHYKVYYLKKKSGGQREIAQPSRAMKAVQSWILRKILYRLSSSQNAKGFEIGESILSNATPHIGAHVLLNIDLEDFFNTIPASHVYSIFHSIGYNKTISNIFTRLCTFKGYLPQGAPTSPKLSNLACQRLDSRIQGYSGPKGIMYTRYADDITLSAFNETKIRKAKPIIEEILKDEGFFINDSKTKICGTRKRKEVTGLVISIDGVGIGRRKYRQIRAMIYTMLKSDGSKIEQVNGWLAYIKSVDEKNYFRLVKYILTLEKNFPENKIFESISSIREKRVDKGNYLWFLFFYCWDIEDSFIWTS</sequence>
<dbReference type="InterPro" id="IPR000123">
    <property type="entry name" value="Reverse_transcriptase_msDNA"/>
</dbReference>
<dbReference type="PANTHER" id="PTHR34047">
    <property type="entry name" value="NUCLEAR INTRON MATURASE 1, MITOCHONDRIAL-RELATED"/>
    <property type="match status" value="1"/>
</dbReference>
<dbReference type="EC" id="2.7.7.49" evidence="1"/>
<evidence type="ECO:0000256" key="8">
    <source>
        <dbReference type="ARBA" id="ARBA00034120"/>
    </source>
</evidence>
<dbReference type="PANTHER" id="PTHR34047:SF7">
    <property type="entry name" value="RNA-DIRECTED DNA POLYMERASE"/>
    <property type="match status" value="1"/>
</dbReference>
<dbReference type="SUPFAM" id="SSF56672">
    <property type="entry name" value="DNA/RNA polymerases"/>
    <property type="match status" value="1"/>
</dbReference>
<keyword evidence="2" id="KW-0808">Transferase</keyword>
<dbReference type="GO" id="GO:0003723">
    <property type="term" value="F:RNA binding"/>
    <property type="evidence" value="ECO:0007669"/>
    <property type="project" value="InterPro"/>
</dbReference>
<evidence type="ECO:0000256" key="4">
    <source>
        <dbReference type="ARBA" id="ARBA00022723"/>
    </source>
</evidence>
<dbReference type="NCBIfam" id="NF038233">
    <property type="entry name" value="retron_St85_RT"/>
    <property type="match status" value="1"/>
</dbReference>
<dbReference type="GO" id="GO:0003964">
    <property type="term" value="F:RNA-directed DNA polymerase activity"/>
    <property type="evidence" value="ECO:0007669"/>
    <property type="project" value="UniProtKB-KW"/>
</dbReference>
<keyword evidence="5" id="KW-0460">Magnesium</keyword>
<reference evidence="11" key="1">
    <citation type="submission" date="2021-06" db="EMBL/GenBank/DDBJ databases">
        <title>Emergence of genetically related NDM-1-producing Providencia rettgeri strains in Argentina.</title>
        <authorList>
            <person name="Pasteran F."/>
            <person name="Meo A."/>
            <person name="Gomez S."/>
            <person name="Derdoy L."/>
            <person name="Albronoz E."/>
            <person name="Faccone D."/>
            <person name="Guerriero L."/>
            <person name="Archuby D."/>
            <person name="Tarzia A."/>
            <person name="Lopez M."/>
            <person name="Corso A."/>
        </authorList>
    </citation>
    <scope>NUCLEOTIDE SEQUENCE</scope>
    <source>
        <strain evidence="11">PreM15628</strain>
    </source>
</reference>
<keyword evidence="3" id="KW-0548">Nucleotidyltransferase</keyword>
<evidence type="ECO:0000256" key="2">
    <source>
        <dbReference type="ARBA" id="ARBA00022679"/>
    </source>
</evidence>
<dbReference type="AlphaFoldDB" id="A0AAJ4TJL4"/>
<evidence type="ECO:0000256" key="9">
    <source>
        <dbReference type="ARBA" id="ARBA00048173"/>
    </source>
</evidence>